<dbReference type="EMBL" id="GBRH01175794">
    <property type="protein sequence ID" value="JAE22102.1"/>
    <property type="molecule type" value="Transcribed_RNA"/>
</dbReference>
<reference evidence="1" key="2">
    <citation type="journal article" date="2015" name="Data Brief">
        <title>Shoot transcriptome of the giant reed, Arundo donax.</title>
        <authorList>
            <person name="Barrero R.A."/>
            <person name="Guerrero F.D."/>
            <person name="Moolhuijzen P."/>
            <person name="Goolsby J.A."/>
            <person name="Tidwell J."/>
            <person name="Bellgard S.E."/>
            <person name="Bellgard M.I."/>
        </authorList>
    </citation>
    <scope>NUCLEOTIDE SEQUENCE</scope>
    <source>
        <tissue evidence="1">Shoot tissue taken approximately 20 cm above the soil surface</tissue>
    </source>
</reference>
<evidence type="ECO:0000313" key="1">
    <source>
        <dbReference type="EMBL" id="JAE22102.1"/>
    </source>
</evidence>
<sequence length="73" mass="8315">MFILLCCFGEFEKKKWMLLLFFKASVTGLAVRLVSMLAHAFVIRDDSPAEEHVLLSSLLKHAKPCSFIVMIDQ</sequence>
<name>A0A0A9GCA9_ARUDO</name>
<reference evidence="1" key="1">
    <citation type="submission" date="2014-09" db="EMBL/GenBank/DDBJ databases">
        <authorList>
            <person name="Magalhaes I.L.F."/>
            <person name="Oliveira U."/>
            <person name="Santos F.R."/>
            <person name="Vidigal T.H.D.A."/>
            <person name="Brescovit A.D."/>
            <person name="Santos A.J."/>
        </authorList>
    </citation>
    <scope>NUCLEOTIDE SEQUENCE</scope>
    <source>
        <tissue evidence="1">Shoot tissue taken approximately 20 cm above the soil surface</tissue>
    </source>
</reference>
<proteinExistence type="predicted"/>
<accession>A0A0A9GCA9</accession>
<protein>
    <submittedName>
        <fullName evidence="1">Uncharacterized protein</fullName>
    </submittedName>
</protein>
<organism evidence="1">
    <name type="scientific">Arundo donax</name>
    <name type="common">Giant reed</name>
    <name type="synonym">Donax arundinaceus</name>
    <dbReference type="NCBI Taxonomy" id="35708"/>
    <lineage>
        <taxon>Eukaryota</taxon>
        <taxon>Viridiplantae</taxon>
        <taxon>Streptophyta</taxon>
        <taxon>Embryophyta</taxon>
        <taxon>Tracheophyta</taxon>
        <taxon>Spermatophyta</taxon>
        <taxon>Magnoliopsida</taxon>
        <taxon>Liliopsida</taxon>
        <taxon>Poales</taxon>
        <taxon>Poaceae</taxon>
        <taxon>PACMAD clade</taxon>
        <taxon>Arundinoideae</taxon>
        <taxon>Arundineae</taxon>
        <taxon>Arundo</taxon>
    </lineage>
</organism>
<dbReference type="AlphaFoldDB" id="A0A0A9GCA9"/>